<proteinExistence type="predicted"/>
<name>A0AAE3G4L4_9GAMM</name>
<organism evidence="2 3">
    <name type="scientific">Natronocella acetinitrilica</name>
    <dbReference type="NCBI Taxonomy" id="414046"/>
    <lineage>
        <taxon>Bacteria</taxon>
        <taxon>Pseudomonadati</taxon>
        <taxon>Pseudomonadota</taxon>
        <taxon>Gammaproteobacteria</taxon>
        <taxon>Chromatiales</taxon>
        <taxon>Ectothiorhodospiraceae</taxon>
        <taxon>Natronocella</taxon>
    </lineage>
</organism>
<evidence type="ECO:0000313" key="3">
    <source>
        <dbReference type="Proteomes" id="UP001205843"/>
    </source>
</evidence>
<gene>
    <name evidence="2" type="ORF">J2T57_001395</name>
</gene>
<sequence>MEGFWILLMVIAAVGLVGWSTRKRSAGEATRGGGQGGRRAGTTAAGDGARETRRQAALSEKLAPLRHRWRQLREEREAGVRSGELASWYFDAPTDKQLAVIREAGWPLDPRGLTKGMASEVIGMDYPAEEENLEVLRFFRQSTAGATQTTARIAAVELLADANRREQWEARPASKVLRESLRLIGHKAAKGLTEREGRKQLDAFLLDADDEGLERLLLEAFEGAWGDLEDRDVREDLGIRKPTPRQVADVILASARGRSAEELAANPIMTEDVVEALIEQHPSLAR</sequence>
<evidence type="ECO:0000256" key="1">
    <source>
        <dbReference type="SAM" id="MobiDB-lite"/>
    </source>
</evidence>
<dbReference type="RefSeq" id="WP_253476194.1">
    <property type="nucleotide sequence ID" value="NZ_JALJXV010000003.1"/>
</dbReference>
<feature type="compositionally biased region" description="Gly residues" evidence="1">
    <location>
        <begin position="30"/>
        <end position="39"/>
    </location>
</feature>
<protein>
    <submittedName>
        <fullName evidence="2">Uncharacterized protein</fullName>
    </submittedName>
</protein>
<comment type="caution">
    <text evidence="2">The sequence shown here is derived from an EMBL/GenBank/DDBJ whole genome shotgun (WGS) entry which is preliminary data.</text>
</comment>
<dbReference type="AlphaFoldDB" id="A0AAE3G4L4"/>
<evidence type="ECO:0000313" key="2">
    <source>
        <dbReference type="EMBL" id="MCP1674293.1"/>
    </source>
</evidence>
<keyword evidence="3" id="KW-1185">Reference proteome</keyword>
<dbReference type="EMBL" id="JALJXV010000003">
    <property type="protein sequence ID" value="MCP1674293.1"/>
    <property type="molecule type" value="Genomic_DNA"/>
</dbReference>
<dbReference type="Proteomes" id="UP001205843">
    <property type="component" value="Unassembled WGS sequence"/>
</dbReference>
<accession>A0AAE3G4L4</accession>
<reference evidence="2" key="1">
    <citation type="submission" date="2022-03" db="EMBL/GenBank/DDBJ databases">
        <title>Genomic Encyclopedia of Type Strains, Phase III (KMG-III): the genomes of soil and plant-associated and newly described type strains.</title>
        <authorList>
            <person name="Whitman W."/>
        </authorList>
    </citation>
    <scope>NUCLEOTIDE SEQUENCE</scope>
    <source>
        <strain evidence="2">ANL 6-2</strain>
    </source>
</reference>
<feature type="region of interest" description="Disordered" evidence="1">
    <location>
        <begin position="26"/>
        <end position="53"/>
    </location>
</feature>